<evidence type="ECO:0000313" key="2">
    <source>
        <dbReference type="EMBL" id="PBK86759.1"/>
    </source>
</evidence>
<protein>
    <submittedName>
        <fullName evidence="2">Uncharacterized protein</fullName>
    </submittedName>
</protein>
<reference evidence="3" key="1">
    <citation type="journal article" date="2017" name="Nat. Ecol. Evol.">
        <title>Genome expansion and lineage-specific genetic innovations in the forest pathogenic fungi Armillaria.</title>
        <authorList>
            <person name="Sipos G."/>
            <person name="Prasanna A.N."/>
            <person name="Walter M.C."/>
            <person name="O'Connor E."/>
            <person name="Balint B."/>
            <person name="Krizsan K."/>
            <person name="Kiss B."/>
            <person name="Hess J."/>
            <person name="Varga T."/>
            <person name="Slot J."/>
            <person name="Riley R."/>
            <person name="Boka B."/>
            <person name="Rigling D."/>
            <person name="Barry K."/>
            <person name="Lee J."/>
            <person name="Mihaltcheva S."/>
            <person name="LaButti K."/>
            <person name="Lipzen A."/>
            <person name="Waldron R."/>
            <person name="Moloney N.M."/>
            <person name="Sperisen C."/>
            <person name="Kredics L."/>
            <person name="Vagvoelgyi C."/>
            <person name="Patrignani A."/>
            <person name="Fitzpatrick D."/>
            <person name="Nagy I."/>
            <person name="Doyle S."/>
            <person name="Anderson J.B."/>
            <person name="Grigoriev I.V."/>
            <person name="Gueldener U."/>
            <person name="Muensterkoetter M."/>
            <person name="Nagy L.G."/>
        </authorList>
    </citation>
    <scope>NUCLEOTIDE SEQUENCE [LARGE SCALE GENOMIC DNA]</scope>
    <source>
        <strain evidence="3">Ar21-2</strain>
    </source>
</reference>
<evidence type="ECO:0000313" key="3">
    <source>
        <dbReference type="Proteomes" id="UP000217790"/>
    </source>
</evidence>
<evidence type="ECO:0000256" key="1">
    <source>
        <dbReference type="SAM" id="Phobius"/>
    </source>
</evidence>
<keyword evidence="1" id="KW-0812">Transmembrane</keyword>
<keyword evidence="1" id="KW-1133">Transmembrane helix</keyword>
<feature type="transmembrane region" description="Helical" evidence="1">
    <location>
        <begin position="48"/>
        <end position="71"/>
    </location>
</feature>
<organism evidence="2 3">
    <name type="scientific">Armillaria gallica</name>
    <name type="common">Bulbous honey fungus</name>
    <name type="synonym">Armillaria bulbosa</name>
    <dbReference type="NCBI Taxonomy" id="47427"/>
    <lineage>
        <taxon>Eukaryota</taxon>
        <taxon>Fungi</taxon>
        <taxon>Dikarya</taxon>
        <taxon>Basidiomycota</taxon>
        <taxon>Agaricomycotina</taxon>
        <taxon>Agaricomycetes</taxon>
        <taxon>Agaricomycetidae</taxon>
        <taxon>Agaricales</taxon>
        <taxon>Marasmiineae</taxon>
        <taxon>Physalacriaceae</taxon>
        <taxon>Armillaria</taxon>
    </lineage>
</organism>
<proteinExistence type="predicted"/>
<accession>A0A2H3CUK4</accession>
<dbReference type="Proteomes" id="UP000217790">
    <property type="component" value="Unassembled WGS sequence"/>
</dbReference>
<keyword evidence="1" id="KW-0472">Membrane</keyword>
<gene>
    <name evidence="2" type="ORF">ARMGADRAFT_1017141</name>
</gene>
<name>A0A2H3CUK4_ARMGA</name>
<sequence length="88" mass="9864">MTVRRYILAAYKASATSESSHLAYQNQAFPSPSRLASSMPTLVTFEPYGTVSLSALALILVAGSIAMYWLAHRNRRRRIDWDVEMVEA</sequence>
<dbReference type="InParanoid" id="A0A2H3CUK4"/>
<dbReference type="EMBL" id="KZ293682">
    <property type="protein sequence ID" value="PBK86759.1"/>
    <property type="molecule type" value="Genomic_DNA"/>
</dbReference>
<keyword evidence="3" id="KW-1185">Reference proteome</keyword>
<dbReference type="AlphaFoldDB" id="A0A2H3CUK4"/>